<reference evidence="2 3" key="1">
    <citation type="journal article" date="2016" name="Nat. Commun.">
        <title>Ectomycorrhizal ecology is imprinted in the genome of the dominant symbiotic fungus Cenococcum geophilum.</title>
        <authorList>
            <consortium name="DOE Joint Genome Institute"/>
            <person name="Peter M."/>
            <person name="Kohler A."/>
            <person name="Ohm R.A."/>
            <person name="Kuo A."/>
            <person name="Krutzmann J."/>
            <person name="Morin E."/>
            <person name="Arend M."/>
            <person name="Barry K.W."/>
            <person name="Binder M."/>
            <person name="Choi C."/>
            <person name="Clum A."/>
            <person name="Copeland A."/>
            <person name="Grisel N."/>
            <person name="Haridas S."/>
            <person name="Kipfer T."/>
            <person name="LaButti K."/>
            <person name="Lindquist E."/>
            <person name="Lipzen A."/>
            <person name="Maire R."/>
            <person name="Meier B."/>
            <person name="Mihaltcheva S."/>
            <person name="Molinier V."/>
            <person name="Murat C."/>
            <person name="Poggeler S."/>
            <person name="Quandt C.A."/>
            <person name="Sperisen C."/>
            <person name="Tritt A."/>
            <person name="Tisserant E."/>
            <person name="Crous P.W."/>
            <person name="Henrissat B."/>
            <person name="Nehls U."/>
            <person name="Egli S."/>
            <person name="Spatafora J.W."/>
            <person name="Grigoriev I.V."/>
            <person name="Martin F.M."/>
        </authorList>
    </citation>
    <scope>NUCLEOTIDE SEQUENCE [LARGE SCALE GENOMIC DNA]</scope>
    <source>
        <strain evidence="2 3">CBS 207.34</strain>
    </source>
</reference>
<organism evidence="2 3">
    <name type="scientific">Glonium stellatum</name>
    <dbReference type="NCBI Taxonomy" id="574774"/>
    <lineage>
        <taxon>Eukaryota</taxon>
        <taxon>Fungi</taxon>
        <taxon>Dikarya</taxon>
        <taxon>Ascomycota</taxon>
        <taxon>Pezizomycotina</taxon>
        <taxon>Dothideomycetes</taxon>
        <taxon>Pleosporomycetidae</taxon>
        <taxon>Gloniales</taxon>
        <taxon>Gloniaceae</taxon>
        <taxon>Glonium</taxon>
    </lineage>
</organism>
<keyword evidence="3" id="KW-1185">Reference proteome</keyword>
<dbReference type="EMBL" id="KV748470">
    <property type="protein sequence ID" value="OCL15243.1"/>
    <property type="molecule type" value="Genomic_DNA"/>
</dbReference>
<feature type="domain" description="RelA/SpoT" evidence="1">
    <location>
        <begin position="47"/>
        <end position="189"/>
    </location>
</feature>
<dbReference type="Proteomes" id="UP000250140">
    <property type="component" value="Unassembled WGS sequence"/>
</dbReference>
<evidence type="ECO:0000313" key="2">
    <source>
        <dbReference type="EMBL" id="OCL15243.1"/>
    </source>
</evidence>
<proteinExistence type="predicted"/>
<dbReference type="CDD" id="cd05399">
    <property type="entry name" value="NT_Rel-Spo_like"/>
    <property type="match status" value="1"/>
</dbReference>
<dbReference type="InterPro" id="IPR007685">
    <property type="entry name" value="RelA_SpoT"/>
</dbReference>
<dbReference type="PANTHER" id="PTHR41773:SF1">
    <property type="entry name" value="RELA_SPOT DOMAIN-CONTAINING PROTEIN"/>
    <property type="match status" value="1"/>
</dbReference>
<dbReference type="GO" id="GO:0015969">
    <property type="term" value="P:guanosine tetraphosphate metabolic process"/>
    <property type="evidence" value="ECO:0007669"/>
    <property type="project" value="InterPro"/>
</dbReference>
<dbReference type="OrthoDB" id="4719016at2759"/>
<name>A0A8E2JZJ6_9PEZI</name>
<gene>
    <name evidence="2" type="ORF">AOQ84DRAFT_412575</name>
</gene>
<dbReference type="PANTHER" id="PTHR41773">
    <property type="entry name" value="GTP PYROPHOSPHATASE-RELATED"/>
    <property type="match status" value="1"/>
</dbReference>
<protein>
    <recommendedName>
        <fullName evidence="1">RelA/SpoT domain-containing protein</fullName>
    </recommendedName>
</protein>
<evidence type="ECO:0000259" key="1">
    <source>
        <dbReference type="SMART" id="SM00954"/>
    </source>
</evidence>
<dbReference type="SMART" id="SM00954">
    <property type="entry name" value="RelA_SpoT"/>
    <property type="match status" value="1"/>
</dbReference>
<dbReference type="Gene3D" id="3.30.460.10">
    <property type="entry name" value="Beta Polymerase, domain 2"/>
    <property type="match status" value="1"/>
</dbReference>
<dbReference type="AlphaFoldDB" id="A0A8E2JZJ6"/>
<accession>A0A8E2JZJ6</accession>
<sequence>MASPSRSVVGTFMRHYRTAHHEALACRAKDICKEKLDGSNIQAILTYRAKAHESLLKKLENRDKKKHYENEEQIQEDIVDLAGVRIALYFPNQRDLVADMIEEAFDCVNWRSHPSPNSSDRQDGTRDRAYRPRFPGYEAKHAVVSIKKDNAGKVQWFQGDVVEIQIVTVLVHAWAEVEHDITYKNIFDKATLDEKIILDCLNGLVRSSELLLYQLHQHYMARITSAKDSFRDGFQLGNFLFERIESSMLKDIDVPRDTVKTRLEMLRKFLEAVRKDTQKDLGPILDALGFEADPDPQNSKNPSLELARISEKYLPFQPSLYMRLPFCIMAYILSAIPFEECVAQQNTVTGNSRCKILLSSISWLRELSESTHAEQAFREVDMTEKEEIARDWLFTGAKRHNILQGEEPDDFDYQKLRVLWEWFEKQDKHSIYSFVFRISKMGVLKEPLILSDLSWSSSSEGSDSESSVTLD</sequence>
<dbReference type="InterPro" id="IPR043519">
    <property type="entry name" value="NT_sf"/>
</dbReference>
<dbReference type="SUPFAM" id="SSF81301">
    <property type="entry name" value="Nucleotidyltransferase"/>
    <property type="match status" value="1"/>
</dbReference>
<dbReference type="Pfam" id="PF04607">
    <property type="entry name" value="RelA_SpoT"/>
    <property type="match status" value="1"/>
</dbReference>
<evidence type="ECO:0000313" key="3">
    <source>
        <dbReference type="Proteomes" id="UP000250140"/>
    </source>
</evidence>